<name>A0A9K3LTN8_9STRA</name>
<accession>A0A9K3LTN8</accession>
<organism evidence="1 2">
    <name type="scientific">Nitzschia inconspicua</name>
    <dbReference type="NCBI Taxonomy" id="303405"/>
    <lineage>
        <taxon>Eukaryota</taxon>
        <taxon>Sar</taxon>
        <taxon>Stramenopiles</taxon>
        <taxon>Ochrophyta</taxon>
        <taxon>Bacillariophyta</taxon>
        <taxon>Bacillariophyceae</taxon>
        <taxon>Bacillariophycidae</taxon>
        <taxon>Bacillariales</taxon>
        <taxon>Bacillariaceae</taxon>
        <taxon>Nitzschia</taxon>
    </lineage>
</organism>
<proteinExistence type="predicted"/>
<protein>
    <submittedName>
        <fullName evidence="1">Uncharacterized protein</fullName>
    </submittedName>
</protein>
<evidence type="ECO:0000313" key="2">
    <source>
        <dbReference type="Proteomes" id="UP000693970"/>
    </source>
</evidence>
<dbReference type="Proteomes" id="UP000693970">
    <property type="component" value="Unassembled WGS sequence"/>
</dbReference>
<gene>
    <name evidence="1" type="ORF">IV203_029576</name>
</gene>
<evidence type="ECO:0000313" key="1">
    <source>
        <dbReference type="EMBL" id="KAG7366906.1"/>
    </source>
</evidence>
<dbReference type="EMBL" id="JAGRRH010000007">
    <property type="protein sequence ID" value="KAG7366906.1"/>
    <property type="molecule type" value="Genomic_DNA"/>
</dbReference>
<sequence length="152" mass="17593">MVCTTDGGMTVFLVSKAIWKHWNVASSGERNPNEALFLTYFIRFWKSKRINKQYIYVLLSRCHEVLGMELDAEEYAEDLVDALAFVMGNERNMIKKSLTILSDKHDFFASSKNAHINMMKAAFWVMQNSKSDIIYRLFRYAFGVGFCPDGYS</sequence>
<reference evidence="1" key="1">
    <citation type="journal article" date="2021" name="Sci. Rep.">
        <title>Diploid genomic architecture of Nitzschia inconspicua, an elite biomass production diatom.</title>
        <authorList>
            <person name="Oliver A."/>
            <person name="Podell S."/>
            <person name="Pinowska A."/>
            <person name="Traller J.C."/>
            <person name="Smith S.R."/>
            <person name="McClure R."/>
            <person name="Beliaev A."/>
            <person name="Bohutskyi P."/>
            <person name="Hill E.A."/>
            <person name="Rabines A."/>
            <person name="Zheng H."/>
            <person name="Allen L.Z."/>
            <person name="Kuo A."/>
            <person name="Grigoriev I.V."/>
            <person name="Allen A.E."/>
            <person name="Hazlebeck D."/>
            <person name="Allen E.E."/>
        </authorList>
    </citation>
    <scope>NUCLEOTIDE SEQUENCE</scope>
    <source>
        <strain evidence="1">Hildebrandi</strain>
    </source>
</reference>
<comment type="caution">
    <text evidence="1">The sequence shown here is derived from an EMBL/GenBank/DDBJ whole genome shotgun (WGS) entry which is preliminary data.</text>
</comment>
<keyword evidence="2" id="KW-1185">Reference proteome</keyword>
<reference evidence="1" key="2">
    <citation type="submission" date="2021-04" db="EMBL/GenBank/DDBJ databases">
        <authorList>
            <person name="Podell S."/>
        </authorList>
    </citation>
    <scope>NUCLEOTIDE SEQUENCE</scope>
    <source>
        <strain evidence="1">Hildebrandi</strain>
    </source>
</reference>
<dbReference type="AlphaFoldDB" id="A0A9K3LTN8"/>